<feature type="transmembrane region" description="Helical" evidence="6">
    <location>
        <begin position="252"/>
        <end position="272"/>
    </location>
</feature>
<gene>
    <name evidence="7" type="ORF">CYNAS_LOCUS14459</name>
</gene>
<protein>
    <submittedName>
        <fullName evidence="7">Uncharacterized protein</fullName>
    </submittedName>
</protein>
<feature type="transmembrane region" description="Helical" evidence="6">
    <location>
        <begin position="105"/>
        <end position="123"/>
    </location>
</feature>
<feature type="transmembrane region" description="Helical" evidence="6">
    <location>
        <begin position="213"/>
        <end position="232"/>
    </location>
</feature>
<proteinExistence type="inferred from homology"/>
<feature type="transmembrane region" description="Helical" evidence="6">
    <location>
        <begin position="82"/>
        <end position="100"/>
    </location>
</feature>
<evidence type="ECO:0000256" key="5">
    <source>
        <dbReference type="ARBA" id="ARBA00023136"/>
    </source>
</evidence>
<dbReference type="Proteomes" id="UP001176961">
    <property type="component" value="Unassembled WGS sequence"/>
</dbReference>
<dbReference type="SUPFAM" id="SSF103473">
    <property type="entry name" value="MFS general substrate transporter"/>
    <property type="match status" value="1"/>
</dbReference>
<comment type="similarity">
    <text evidence="2">Belongs to the unc-93 family.</text>
</comment>
<dbReference type="GO" id="GO:0016020">
    <property type="term" value="C:membrane"/>
    <property type="evidence" value="ECO:0007669"/>
    <property type="project" value="UniProtKB-SubCell"/>
</dbReference>
<dbReference type="InterPro" id="IPR036259">
    <property type="entry name" value="MFS_trans_sf"/>
</dbReference>
<evidence type="ECO:0000313" key="8">
    <source>
        <dbReference type="Proteomes" id="UP001176961"/>
    </source>
</evidence>
<evidence type="ECO:0000256" key="1">
    <source>
        <dbReference type="ARBA" id="ARBA00004141"/>
    </source>
</evidence>
<dbReference type="PANTHER" id="PTHR23294:SF18">
    <property type="entry name" value="UNC93-LIKE PROTEIN MFSD11"/>
    <property type="match status" value="1"/>
</dbReference>
<keyword evidence="8" id="KW-1185">Reference proteome</keyword>
<evidence type="ECO:0000256" key="4">
    <source>
        <dbReference type="ARBA" id="ARBA00022989"/>
    </source>
</evidence>
<dbReference type="Gene3D" id="1.20.1250.20">
    <property type="entry name" value="MFS general substrate transporter like domains"/>
    <property type="match status" value="1"/>
</dbReference>
<evidence type="ECO:0000313" key="7">
    <source>
        <dbReference type="EMBL" id="CAJ0602476.1"/>
    </source>
</evidence>
<comment type="subcellular location">
    <subcellularLocation>
        <location evidence="1">Membrane</location>
        <topology evidence="1">Multi-pass membrane protein</topology>
    </subcellularLocation>
</comment>
<evidence type="ECO:0000256" key="2">
    <source>
        <dbReference type="ARBA" id="ARBA00009172"/>
    </source>
</evidence>
<dbReference type="PANTHER" id="PTHR23294">
    <property type="entry name" value="ET TRANSLATION PRODUCT-RELATED"/>
    <property type="match status" value="1"/>
</dbReference>
<organism evidence="7 8">
    <name type="scientific">Cylicocyclus nassatus</name>
    <name type="common">Nematode worm</name>
    <dbReference type="NCBI Taxonomy" id="53992"/>
    <lineage>
        <taxon>Eukaryota</taxon>
        <taxon>Metazoa</taxon>
        <taxon>Ecdysozoa</taxon>
        <taxon>Nematoda</taxon>
        <taxon>Chromadorea</taxon>
        <taxon>Rhabditida</taxon>
        <taxon>Rhabditina</taxon>
        <taxon>Rhabditomorpha</taxon>
        <taxon>Strongyloidea</taxon>
        <taxon>Strongylidae</taxon>
        <taxon>Cylicocyclus</taxon>
    </lineage>
</organism>
<dbReference type="InterPro" id="IPR051617">
    <property type="entry name" value="UNC-93-like_regulator"/>
</dbReference>
<evidence type="ECO:0000256" key="3">
    <source>
        <dbReference type="ARBA" id="ARBA00022692"/>
    </source>
</evidence>
<feature type="transmembrane region" description="Helical" evidence="6">
    <location>
        <begin position="143"/>
        <end position="165"/>
    </location>
</feature>
<keyword evidence="4 6" id="KW-1133">Transmembrane helix</keyword>
<name>A0AA36H1S4_CYLNA</name>
<feature type="transmembrane region" description="Helical" evidence="6">
    <location>
        <begin position="383"/>
        <end position="405"/>
    </location>
</feature>
<dbReference type="InterPro" id="IPR010291">
    <property type="entry name" value="Ion_channel_UNC-93"/>
</dbReference>
<dbReference type="EMBL" id="CATQJL010000305">
    <property type="protein sequence ID" value="CAJ0602476.1"/>
    <property type="molecule type" value="Genomic_DNA"/>
</dbReference>
<keyword evidence="5 6" id="KW-0472">Membrane</keyword>
<reference evidence="7" key="1">
    <citation type="submission" date="2023-07" db="EMBL/GenBank/DDBJ databases">
        <authorList>
            <consortium name="CYATHOMIX"/>
        </authorList>
    </citation>
    <scope>NUCLEOTIDE SEQUENCE</scope>
    <source>
        <strain evidence="7">N/A</strain>
    </source>
</reference>
<keyword evidence="3 6" id="KW-0812">Transmembrane</keyword>
<feature type="transmembrane region" description="Helical" evidence="6">
    <location>
        <begin position="357"/>
        <end position="377"/>
    </location>
</feature>
<accession>A0AA36H1S4</accession>
<dbReference type="AlphaFoldDB" id="A0AA36H1S4"/>
<feature type="transmembrane region" description="Helical" evidence="6">
    <location>
        <begin position="52"/>
        <end position="70"/>
    </location>
</feature>
<comment type="caution">
    <text evidence="7">The sequence shown here is derived from an EMBL/GenBank/DDBJ whole genome shotgun (WGS) entry which is preliminary data.</text>
</comment>
<evidence type="ECO:0000256" key="6">
    <source>
        <dbReference type="SAM" id="Phobius"/>
    </source>
</evidence>
<feature type="transmembrane region" description="Helical" evidence="6">
    <location>
        <begin position="318"/>
        <end position="336"/>
    </location>
</feature>
<dbReference type="Pfam" id="PF05978">
    <property type="entry name" value="UNC-93"/>
    <property type="match status" value="2"/>
</dbReference>
<feature type="transmembrane region" description="Helical" evidence="6">
    <location>
        <begin position="279"/>
        <end position="298"/>
    </location>
</feature>
<sequence>MNHSQWHELVCIICLSIATALLMTGYDTQSSIVESILYSVHMREPKQIDKHAGYYGQSVLYGFYTVSNLFAPWVCYRVGSKWTLFLGSLMFTTYQAGFFMLNSHYYYASQALMGIGFALYYSGQGLYMSEHSTKSTITRNSTMISAIANCSMLVGGVILFIIFYIKQKSNGGDVKGDGDKPNYRDVEEFESVDKTKLQTQISNLLDTAWEPRMFFLTAFFAFYGFHISFLLGAYPATFAFSRLLSSNVYLPAYYNFMVGLGDVLGGFYIAFFDTRFSNFGLIPTMVTEIVLSVVMYILTSVSTANLSTIQANDDTSMWITPSVPICCFLGLLHGMIDCCSSTMRALICTIAIPRKRLQAYSLAKLYQSAASCLAYFLSPHLTVRAWMVALTGIQIFSAAGFVIVAKQITREGILKQQKCLEKLNQPSESS</sequence>
<feature type="transmembrane region" description="Helical" evidence="6">
    <location>
        <begin position="6"/>
        <end position="26"/>
    </location>
</feature>